<feature type="domain" description="Cation efflux protein transmembrane" evidence="9">
    <location>
        <begin position="5"/>
        <end position="199"/>
    </location>
</feature>
<reference evidence="11 12" key="1">
    <citation type="journal article" date="2019" name="Nat. Microbiol.">
        <title>Mediterranean grassland soil C-N compound turnover is dependent on rainfall and depth, and is mediated by genomically divergent microorganisms.</title>
        <authorList>
            <person name="Diamond S."/>
            <person name="Andeer P.F."/>
            <person name="Li Z."/>
            <person name="Crits-Christoph A."/>
            <person name="Burstein D."/>
            <person name="Anantharaman K."/>
            <person name="Lane K.R."/>
            <person name="Thomas B.C."/>
            <person name="Pan C."/>
            <person name="Northen T.R."/>
            <person name="Banfield J.F."/>
        </authorList>
    </citation>
    <scope>NUCLEOTIDE SEQUENCE [LARGE SCALE GENOMIC DNA]</scope>
    <source>
        <strain evidence="11">WS_4</strain>
    </source>
</reference>
<evidence type="ECO:0000256" key="8">
    <source>
        <dbReference type="SAM" id="Phobius"/>
    </source>
</evidence>
<proteinExistence type="inferred from homology"/>
<evidence type="ECO:0000256" key="6">
    <source>
        <dbReference type="ARBA" id="ARBA00023136"/>
    </source>
</evidence>
<dbReference type="InterPro" id="IPR002524">
    <property type="entry name" value="Cation_efflux"/>
</dbReference>
<dbReference type="NCBIfam" id="TIGR01297">
    <property type="entry name" value="CDF"/>
    <property type="match status" value="1"/>
</dbReference>
<evidence type="ECO:0000256" key="4">
    <source>
        <dbReference type="ARBA" id="ARBA00022692"/>
    </source>
</evidence>
<dbReference type="AlphaFoldDB" id="A0A538ST80"/>
<dbReference type="SUPFAM" id="SSF161111">
    <property type="entry name" value="Cation efflux protein transmembrane domain-like"/>
    <property type="match status" value="1"/>
</dbReference>
<feature type="domain" description="Cation efflux protein cytoplasmic" evidence="10">
    <location>
        <begin position="207"/>
        <end position="280"/>
    </location>
</feature>
<evidence type="ECO:0000256" key="2">
    <source>
        <dbReference type="ARBA" id="ARBA00008114"/>
    </source>
</evidence>
<feature type="transmembrane region" description="Helical" evidence="8">
    <location>
        <begin position="174"/>
        <end position="191"/>
    </location>
</feature>
<dbReference type="InterPro" id="IPR050291">
    <property type="entry name" value="CDF_Transporter"/>
</dbReference>
<dbReference type="InterPro" id="IPR027470">
    <property type="entry name" value="Cation_efflux_CTD"/>
</dbReference>
<dbReference type="PANTHER" id="PTHR43840">
    <property type="entry name" value="MITOCHONDRIAL METAL TRANSPORTER 1-RELATED"/>
    <property type="match status" value="1"/>
</dbReference>
<evidence type="ECO:0000313" key="11">
    <source>
        <dbReference type="EMBL" id="TMQ54585.1"/>
    </source>
</evidence>
<evidence type="ECO:0000256" key="7">
    <source>
        <dbReference type="SAM" id="MobiDB-lite"/>
    </source>
</evidence>
<dbReference type="InterPro" id="IPR058533">
    <property type="entry name" value="Cation_efflux_TM"/>
</dbReference>
<dbReference type="Gene3D" id="1.20.1510.10">
    <property type="entry name" value="Cation efflux protein transmembrane domain"/>
    <property type="match status" value="1"/>
</dbReference>
<feature type="transmembrane region" description="Helical" evidence="8">
    <location>
        <begin position="31"/>
        <end position="51"/>
    </location>
</feature>
<keyword evidence="5 8" id="KW-1133">Transmembrane helix</keyword>
<dbReference type="GO" id="GO:0008324">
    <property type="term" value="F:monoatomic cation transmembrane transporter activity"/>
    <property type="evidence" value="ECO:0007669"/>
    <property type="project" value="InterPro"/>
</dbReference>
<evidence type="ECO:0000259" key="10">
    <source>
        <dbReference type="Pfam" id="PF16916"/>
    </source>
</evidence>
<keyword evidence="6 8" id="KW-0472">Membrane</keyword>
<organism evidence="11 12">
    <name type="scientific">Eiseniibacteriota bacterium</name>
    <dbReference type="NCBI Taxonomy" id="2212470"/>
    <lineage>
        <taxon>Bacteria</taxon>
        <taxon>Candidatus Eiseniibacteriota</taxon>
    </lineage>
</organism>
<dbReference type="Pfam" id="PF01545">
    <property type="entry name" value="Cation_efflux"/>
    <property type="match status" value="1"/>
</dbReference>
<evidence type="ECO:0000259" key="9">
    <source>
        <dbReference type="Pfam" id="PF01545"/>
    </source>
</evidence>
<keyword evidence="4 8" id="KW-0812">Transmembrane</keyword>
<feature type="transmembrane region" description="Helical" evidence="8">
    <location>
        <begin position="72"/>
        <end position="90"/>
    </location>
</feature>
<name>A0A538ST80_UNCEI</name>
<comment type="similarity">
    <text evidence="2">Belongs to the cation diffusion facilitator (CDF) transporter (TC 2.A.4) family.</text>
</comment>
<sequence>MRASLLGLVINLFLALGKLAAGVLGHSHALIADATESLGDVFGSVIVWRGLKIAARPPDPEHPYGHGKAEPIAAALVAVLLVGAGIGIAIQSVHEIASPHEGPAGFTLVVLLGVIAVKEGLFQRVNRVGKHIGSAAVHTDAWHHRTDALTSSLAAVGIAIALIGGRGYEVADDWAALFASGVILFTGLRLLRPSVEELMDRSPEPGLVQKATQVAEHRPGVHRVEKLLMRKMGLYYVADMHLEVSPTMTVFEGHAIAHGVKEAVREALPQIVELTIHIEPARPGTMPAGGNTPRLDPGGPGG</sequence>
<evidence type="ECO:0000313" key="12">
    <source>
        <dbReference type="Proteomes" id="UP000319829"/>
    </source>
</evidence>
<dbReference type="InterPro" id="IPR036837">
    <property type="entry name" value="Cation_efflux_CTD_sf"/>
</dbReference>
<dbReference type="Proteomes" id="UP000319829">
    <property type="component" value="Unassembled WGS sequence"/>
</dbReference>
<dbReference type="FunFam" id="1.20.1510.10:FF:000006">
    <property type="entry name" value="Divalent cation efflux transporter"/>
    <property type="match status" value="1"/>
</dbReference>
<evidence type="ECO:0000256" key="5">
    <source>
        <dbReference type="ARBA" id="ARBA00022989"/>
    </source>
</evidence>
<dbReference type="EMBL" id="VBOU01000064">
    <property type="protein sequence ID" value="TMQ54585.1"/>
    <property type="molecule type" value="Genomic_DNA"/>
</dbReference>
<feature type="region of interest" description="Disordered" evidence="7">
    <location>
        <begin position="280"/>
        <end position="302"/>
    </location>
</feature>
<evidence type="ECO:0000256" key="1">
    <source>
        <dbReference type="ARBA" id="ARBA00004141"/>
    </source>
</evidence>
<gene>
    <name evidence="11" type="ORF">E6K74_05665</name>
</gene>
<comment type="subcellular location">
    <subcellularLocation>
        <location evidence="1">Membrane</location>
        <topology evidence="1">Multi-pass membrane protein</topology>
    </subcellularLocation>
</comment>
<dbReference type="GO" id="GO:0016020">
    <property type="term" value="C:membrane"/>
    <property type="evidence" value="ECO:0007669"/>
    <property type="project" value="UniProtKB-SubCell"/>
</dbReference>
<dbReference type="PANTHER" id="PTHR43840:SF15">
    <property type="entry name" value="MITOCHONDRIAL METAL TRANSPORTER 1-RELATED"/>
    <property type="match status" value="1"/>
</dbReference>
<dbReference type="Pfam" id="PF16916">
    <property type="entry name" value="ZT_dimer"/>
    <property type="match status" value="1"/>
</dbReference>
<feature type="transmembrane region" description="Helical" evidence="8">
    <location>
        <begin position="148"/>
        <end position="168"/>
    </location>
</feature>
<dbReference type="InterPro" id="IPR027469">
    <property type="entry name" value="Cation_efflux_TMD_sf"/>
</dbReference>
<keyword evidence="3" id="KW-0813">Transport</keyword>
<dbReference type="SUPFAM" id="SSF160240">
    <property type="entry name" value="Cation efflux protein cytoplasmic domain-like"/>
    <property type="match status" value="1"/>
</dbReference>
<comment type="caution">
    <text evidence="11">The sequence shown here is derived from an EMBL/GenBank/DDBJ whole genome shotgun (WGS) entry which is preliminary data.</text>
</comment>
<evidence type="ECO:0000256" key="3">
    <source>
        <dbReference type="ARBA" id="ARBA00022448"/>
    </source>
</evidence>
<protein>
    <submittedName>
        <fullName evidence="11">Cation transporter</fullName>
    </submittedName>
</protein>
<dbReference type="Gene3D" id="3.30.70.1350">
    <property type="entry name" value="Cation efflux protein, cytoplasmic domain"/>
    <property type="match status" value="1"/>
</dbReference>
<accession>A0A538ST80</accession>
<feature type="transmembrane region" description="Helical" evidence="8">
    <location>
        <begin position="102"/>
        <end position="121"/>
    </location>
</feature>